<gene>
    <name evidence="2" type="ORF">BLA17378_03411</name>
</gene>
<dbReference type="EMBL" id="CABVQG010000011">
    <property type="protein sequence ID" value="VWC73367.1"/>
    <property type="molecule type" value="Genomic_DNA"/>
</dbReference>
<keyword evidence="3" id="KW-1185">Reference proteome</keyword>
<sequence length="54" mass="5876">MPKALKPGTPAPSSGLYRNNVTRTEVTGVKGRPLPPTPGRHQTYTLVDPAKHKR</sequence>
<reference evidence="2 3" key="1">
    <citation type="submission" date="2019-09" db="EMBL/GenBank/DDBJ databases">
        <authorList>
            <person name="Depoorter E."/>
        </authorList>
    </citation>
    <scope>NUCLEOTIDE SEQUENCE [LARGE SCALE GENOMIC DNA]</scope>
    <source>
        <strain evidence="2 3">R-17378</strain>
    </source>
</reference>
<comment type="caution">
    <text evidence="2">The sequence shown here is derived from an EMBL/GenBank/DDBJ whole genome shotgun (WGS) entry which is preliminary data.</text>
</comment>
<organism evidence="2 3">
    <name type="scientific">Burkholderia aenigmatica</name>
    <dbReference type="NCBI Taxonomy" id="2015348"/>
    <lineage>
        <taxon>Bacteria</taxon>
        <taxon>Pseudomonadati</taxon>
        <taxon>Pseudomonadota</taxon>
        <taxon>Betaproteobacteria</taxon>
        <taxon>Burkholderiales</taxon>
        <taxon>Burkholderiaceae</taxon>
        <taxon>Burkholderia</taxon>
        <taxon>Burkholderia cepacia complex</taxon>
    </lineage>
</organism>
<dbReference type="Proteomes" id="UP000494120">
    <property type="component" value="Unassembled WGS sequence"/>
</dbReference>
<name>A0ABY6XSE7_9BURK</name>
<protein>
    <recommendedName>
        <fullName evidence="4">YjzC family protein</fullName>
    </recommendedName>
</protein>
<proteinExistence type="predicted"/>
<evidence type="ECO:0000256" key="1">
    <source>
        <dbReference type="SAM" id="MobiDB-lite"/>
    </source>
</evidence>
<feature type="region of interest" description="Disordered" evidence="1">
    <location>
        <begin position="1"/>
        <end position="54"/>
    </location>
</feature>
<evidence type="ECO:0000313" key="3">
    <source>
        <dbReference type="Proteomes" id="UP000494120"/>
    </source>
</evidence>
<evidence type="ECO:0008006" key="4">
    <source>
        <dbReference type="Google" id="ProtNLM"/>
    </source>
</evidence>
<accession>A0ABY6XSE7</accession>
<feature type="compositionally biased region" description="Polar residues" evidence="1">
    <location>
        <begin position="16"/>
        <end position="25"/>
    </location>
</feature>
<evidence type="ECO:0000313" key="2">
    <source>
        <dbReference type="EMBL" id="VWC73367.1"/>
    </source>
</evidence>